<feature type="region of interest" description="Disordered" evidence="1">
    <location>
        <begin position="1"/>
        <end position="26"/>
    </location>
</feature>
<reference evidence="2 3" key="1">
    <citation type="submission" date="2016-11" db="EMBL/GenBank/DDBJ databases">
        <title>The macronuclear genome of Stentor coeruleus: a giant cell with tiny introns.</title>
        <authorList>
            <person name="Slabodnick M."/>
            <person name="Ruby J.G."/>
            <person name="Reiff S.B."/>
            <person name="Swart E.C."/>
            <person name="Gosai S."/>
            <person name="Prabakaran S."/>
            <person name="Witkowska E."/>
            <person name="Larue G.E."/>
            <person name="Fisher S."/>
            <person name="Freeman R.M."/>
            <person name="Gunawardena J."/>
            <person name="Chu W."/>
            <person name="Stover N.A."/>
            <person name="Gregory B.D."/>
            <person name="Nowacki M."/>
            <person name="Derisi J."/>
            <person name="Roy S.W."/>
            <person name="Marshall W.F."/>
            <person name="Sood P."/>
        </authorList>
    </citation>
    <scope>NUCLEOTIDE SEQUENCE [LARGE SCALE GENOMIC DNA]</scope>
    <source>
        <strain evidence="2">WM001</strain>
    </source>
</reference>
<comment type="caution">
    <text evidence="2">The sequence shown here is derived from an EMBL/GenBank/DDBJ whole genome shotgun (WGS) entry which is preliminary data.</text>
</comment>
<dbReference type="Proteomes" id="UP000187209">
    <property type="component" value="Unassembled WGS sequence"/>
</dbReference>
<keyword evidence="3" id="KW-1185">Reference proteome</keyword>
<evidence type="ECO:0000313" key="2">
    <source>
        <dbReference type="EMBL" id="OMJ93896.1"/>
    </source>
</evidence>
<dbReference type="EMBL" id="MPUH01000035">
    <property type="protein sequence ID" value="OMJ93896.1"/>
    <property type="molecule type" value="Genomic_DNA"/>
</dbReference>
<sequence>MSILRSSPYRQRHESPDTKNSPSVKDCTLVKKRKVSWGSKSIKKFIKGNSIASQNLTSPIEDQKISESSSDMELSDVEGVIVSNFEPKIRKNATQLIAEFEGKDNEEDLKKHGDLMMNIENHNEKAGFNDEMQKSCRPFADPKYQKAGKCLLTPVKEESESIHSSGDLIEKVTKTQPFCRKLNLENPSISSKDQINNNIYPIVSLKNLQWTFPPIPKLQKLNTITCDRYNLSELKNKLIQCKNDEKTISDNTEKYLKKLKTITQNIEETNKLYANFQNFLNEISSKTLKSGEIKAQDLPPRKRWSQTYIQKFNNGSITYYKHNEFLLDHPLLKRLIIFFDNRGGRDIIGYNLYKFFDNKDIQTIFHYAFEDYKRRLEILERQDILEKISEYWIRFLRFSENFEAMQLAFGYEEIEFRQSKFVLKGSIFRKNWVYELTYAEIDTNWDIVTSVGKEIQGTMTSSQALLN</sequence>
<proteinExistence type="predicted"/>
<dbReference type="AlphaFoldDB" id="A0A1R2CY14"/>
<accession>A0A1R2CY14</accession>
<protein>
    <submittedName>
        <fullName evidence="2">Uncharacterized protein</fullName>
    </submittedName>
</protein>
<evidence type="ECO:0000256" key="1">
    <source>
        <dbReference type="SAM" id="MobiDB-lite"/>
    </source>
</evidence>
<name>A0A1R2CY14_9CILI</name>
<organism evidence="2 3">
    <name type="scientific">Stentor coeruleus</name>
    <dbReference type="NCBI Taxonomy" id="5963"/>
    <lineage>
        <taxon>Eukaryota</taxon>
        <taxon>Sar</taxon>
        <taxon>Alveolata</taxon>
        <taxon>Ciliophora</taxon>
        <taxon>Postciliodesmatophora</taxon>
        <taxon>Heterotrichea</taxon>
        <taxon>Heterotrichida</taxon>
        <taxon>Stentoridae</taxon>
        <taxon>Stentor</taxon>
    </lineage>
</organism>
<evidence type="ECO:0000313" key="3">
    <source>
        <dbReference type="Proteomes" id="UP000187209"/>
    </source>
</evidence>
<gene>
    <name evidence="2" type="ORF">SteCoe_3091</name>
</gene>